<dbReference type="InterPro" id="IPR036063">
    <property type="entry name" value="Smr_dom_sf"/>
</dbReference>
<feature type="domain" description="Smr" evidence="2">
    <location>
        <begin position="119"/>
        <end position="200"/>
    </location>
</feature>
<reference evidence="3 4" key="1">
    <citation type="submission" date="2024-04" db="EMBL/GenBank/DDBJ databases">
        <authorList>
            <person name="Abashina T."/>
            <person name="Shaikin A."/>
        </authorList>
    </citation>
    <scope>NUCLEOTIDE SEQUENCE [LARGE SCALE GENOMIC DNA]</scope>
    <source>
        <strain evidence="3 4">AAFK</strain>
    </source>
</reference>
<accession>A0ABU9D5S5</accession>
<evidence type="ECO:0000313" key="4">
    <source>
        <dbReference type="Proteomes" id="UP001446205"/>
    </source>
</evidence>
<feature type="region of interest" description="Disordered" evidence="1">
    <location>
        <begin position="1"/>
        <end position="48"/>
    </location>
</feature>
<dbReference type="Gene3D" id="3.30.1370.110">
    <property type="match status" value="1"/>
</dbReference>
<keyword evidence="4" id="KW-1185">Reference proteome</keyword>
<proteinExistence type="predicted"/>
<sequence length="203" mass="22947">MNRRVSGDKPNTRHPGKDRRQARRAESLRPDERAEFREAMKDVRPLEVPETAPVQKELPAPIPRQSMQDEQDVLFSLLTHAYDFDELETGEELLYLRPGLQQSLLRKLRRGHFALQASLDLHGLTVPEAKEAIGIFLAQALQRDLRCVRIIHGKGLSSPNREPVLKGKVRGWLMQREEILAFAQARPMEGGGGAVVVLLGRPK</sequence>
<protein>
    <submittedName>
        <fullName evidence="3">Smr/MutS family protein</fullName>
    </submittedName>
</protein>
<comment type="caution">
    <text evidence="3">The sequence shown here is derived from an EMBL/GenBank/DDBJ whole genome shotgun (WGS) entry which is preliminary data.</text>
</comment>
<feature type="compositionally biased region" description="Basic residues" evidence="1">
    <location>
        <begin position="12"/>
        <end position="22"/>
    </location>
</feature>
<organism evidence="3 4">
    <name type="scientific">Thermithiobacillus plumbiphilus</name>
    <dbReference type="NCBI Taxonomy" id="1729899"/>
    <lineage>
        <taxon>Bacteria</taxon>
        <taxon>Pseudomonadati</taxon>
        <taxon>Pseudomonadota</taxon>
        <taxon>Acidithiobacillia</taxon>
        <taxon>Acidithiobacillales</taxon>
        <taxon>Thermithiobacillaceae</taxon>
        <taxon>Thermithiobacillus</taxon>
    </lineage>
</organism>
<evidence type="ECO:0000256" key="1">
    <source>
        <dbReference type="SAM" id="MobiDB-lite"/>
    </source>
</evidence>
<dbReference type="PANTHER" id="PTHR35562">
    <property type="entry name" value="DNA ENDONUCLEASE SMRA-RELATED"/>
    <property type="match status" value="1"/>
</dbReference>
<dbReference type="Pfam" id="PF01713">
    <property type="entry name" value="Smr"/>
    <property type="match status" value="1"/>
</dbReference>
<dbReference type="EMBL" id="JBBPCO010000001">
    <property type="protein sequence ID" value="MEK8088197.1"/>
    <property type="molecule type" value="Genomic_DNA"/>
</dbReference>
<feature type="compositionally biased region" description="Basic and acidic residues" evidence="1">
    <location>
        <begin position="23"/>
        <end position="47"/>
    </location>
</feature>
<evidence type="ECO:0000313" key="3">
    <source>
        <dbReference type="EMBL" id="MEK8088197.1"/>
    </source>
</evidence>
<gene>
    <name evidence="3" type="ORF">WOB96_00310</name>
</gene>
<dbReference type="SUPFAM" id="SSF160443">
    <property type="entry name" value="SMR domain-like"/>
    <property type="match status" value="1"/>
</dbReference>
<dbReference type="SMART" id="SM00463">
    <property type="entry name" value="SMR"/>
    <property type="match status" value="1"/>
</dbReference>
<evidence type="ECO:0000259" key="2">
    <source>
        <dbReference type="PROSITE" id="PS50828"/>
    </source>
</evidence>
<dbReference type="PANTHER" id="PTHR35562:SF2">
    <property type="entry name" value="DNA ENDONUCLEASE SMRA-RELATED"/>
    <property type="match status" value="1"/>
</dbReference>
<dbReference type="RefSeq" id="WP_341369263.1">
    <property type="nucleotide sequence ID" value="NZ_JBBPCO010000001.1"/>
</dbReference>
<feature type="compositionally biased region" description="Basic and acidic residues" evidence="1">
    <location>
        <begin position="1"/>
        <end position="11"/>
    </location>
</feature>
<name>A0ABU9D5S5_9PROT</name>
<dbReference type="Proteomes" id="UP001446205">
    <property type="component" value="Unassembled WGS sequence"/>
</dbReference>
<dbReference type="InterPro" id="IPR002625">
    <property type="entry name" value="Smr_dom"/>
</dbReference>
<dbReference type="PROSITE" id="PS50828">
    <property type="entry name" value="SMR"/>
    <property type="match status" value="1"/>
</dbReference>